<dbReference type="InterPro" id="IPR003439">
    <property type="entry name" value="ABC_transporter-like_ATP-bd"/>
</dbReference>
<evidence type="ECO:0000256" key="1">
    <source>
        <dbReference type="ARBA" id="ARBA00005417"/>
    </source>
</evidence>
<keyword evidence="4" id="KW-1185">Reference proteome</keyword>
<dbReference type="GO" id="GO:0005524">
    <property type="term" value="F:ATP binding"/>
    <property type="evidence" value="ECO:0007669"/>
    <property type="project" value="UniProtKB-KW"/>
</dbReference>
<sequence length="163" mass="18301">MSLRSKYTAAEEFCKYFDGFNRIEMTESPQWAMMIDSYVNNSGSDVNAISGLIDKEFAEYMVAKKNRTEVSIDEALREVGMLAKKNEKVFTLSGGKQQRIALARLMIKKCDIILANEPTGSLDKGNTTTVIDILKKLNDKGKTVIMVTHDEELKKVGKRIIAL</sequence>
<reference evidence="3 4" key="1">
    <citation type="submission" date="2011-02" db="EMBL/GenBank/DDBJ databases">
        <authorList>
            <person name="Nelson K.E."/>
            <person name="Sutton G."/>
            <person name="Torralba M."/>
            <person name="Durkin S."/>
            <person name="Harkins D."/>
            <person name="Montgomery R."/>
            <person name="Ziemer C."/>
            <person name="Klaassens E."/>
            <person name="Ocuiv P."/>
            <person name="Morrison M."/>
        </authorList>
    </citation>
    <scope>NUCLEOTIDE SEQUENCE [LARGE SCALE GENOMIC DNA]</scope>
    <source>
        <strain evidence="3 4">8</strain>
    </source>
</reference>
<evidence type="ECO:0000313" key="3">
    <source>
        <dbReference type="EMBL" id="EGC01594.1"/>
    </source>
</evidence>
<proteinExistence type="inferred from homology"/>
<dbReference type="STRING" id="246199.CUS_4702"/>
<name>E9SGI7_RUMAL</name>
<protein>
    <submittedName>
        <fullName evidence="3">ABC transporter, ATP-binding protein</fullName>
    </submittedName>
</protein>
<dbReference type="PANTHER" id="PTHR42798:SF7">
    <property type="entry name" value="ALPHA-D-RIBOSE 1-METHYLPHOSPHONATE 5-TRIPHOSPHATE SYNTHASE SUBUNIT PHNL"/>
    <property type="match status" value="1"/>
</dbReference>
<dbReference type="EMBL" id="ADKM02000124">
    <property type="protein sequence ID" value="EGC01594.1"/>
    <property type="molecule type" value="Genomic_DNA"/>
</dbReference>
<dbReference type="SUPFAM" id="SSF52540">
    <property type="entry name" value="P-loop containing nucleoside triphosphate hydrolases"/>
    <property type="match status" value="1"/>
</dbReference>
<dbReference type="PANTHER" id="PTHR42798">
    <property type="entry name" value="LIPOPROTEIN-RELEASING SYSTEM ATP-BINDING PROTEIN LOLD"/>
    <property type="match status" value="1"/>
</dbReference>
<feature type="domain" description="ABC transporter" evidence="2">
    <location>
        <begin position="63"/>
        <end position="119"/>
    </location>
</feature>
<keyword evidence="3" id="KW-0547">Nucleotide-binding</keyword>
<comment type="caution">
    <text evidence="3">The sequence shown here is derived from an EMBL/GenBank/DDBJ whole genome shotgun (WGS) entry which is preliminary data.</text>
</comment>
<dbReference type="Gene3D" id="3.40.50.300">
    <property type="entry name" value="P-loop containing nucleotide triphosphate hydrolases"/>
    <property type="match status" value="1"/>
</dbReference>
<dbReference type="InterPro" id="IPR027417">
    <property type="entry name" value="P-loop_NTPase"/>
</dbReference>
<comment type="similarity">
    <text evidence="1">Belongs to the ABC transporter superfamily.</text>
</comment>
<dbReference type="Proteomes" id="UP000004259">
    <property type="component" value="Unassembled WGS sequence"/>
</dbReference>
<keyword evidence="3" id="KW-0067">ATP-binding</keyword>
<gene>
    <name evidence="3" type="ORF">CUS_4702</name>
</gene>
<evidence type="ECO:0000259" key="2">
    <source>
        <dbReference type="Pfam" id="PF00005"/>
    </source>
</evidence>
<dbReference type="GO" id="GO:0016887">
    <property type="term" value="F:ATP hydrolysis activity"/>
    <property type="evidence" value="ECO:0007669"/>
    <property type="project" value="InterPro"/>
</dbReference>
<dbReference type="eggNOG" id="COG1136">
    <property type="taxonomic scope" value="Bacteria"/>
</dbReference>
<dbReference type="Pfam" id="PF00005">
    <property type="entry name" value="ABC_tran"/>
    <property type="match status" value="1"/>
</dbReference>
<accession>E9SGI7</accession>
<organism evidence="3 4">
    <name type="scientific">Ruminococcus albus 8</name>
    <dbReference type="NCBI Taxonomy" id="246199"/>
    <lineage>
        <taxon>Bacteria</taxon>
        <taxon>Bacillati</taxon>
        <taxon>Bacillota</taxon>
        <taxon>Clostridia</taxon>
        <taxon>Eubacteriales</taxon>
        <taxon>Oscillospiraceae</taxon>
        <taxon>Ruminococcus</taxon>
    </lineage>
</organism>
<dbReference type="AlphaFoldDB" id="E9SGI7"/>
<evidence type="ECO:0000313" key="4">
    <source>
        <dbReference type="Proteomes" id="UP000004259"/>
    </source>
</evidence>